<evidence type="ECO:0000256" key="4">
    <source>
        <dbReference type="ARBA" id="ARBA00022574"/>
    </source>
</evidence>
<dbReference type="InterPro" id="IPR036322">
    <property type="entry name" value="WD40_repeat_dom_sf"/>
</dbReference>
<dbReference type="Gene3D" id="2.130.10.10">
    <property type="entry name" value="YVTN repeat-like/Quinoprotein amine dehydrogenase"/>
    <property type="match status" value="2"/>
</dbReference>
<evidence type="ECO:0000256" key="1">
    <source>
        <dbReference type="ARBA" id="ARBA00004230"/>
    </source>
</evidence>
<dbReference type="InterPro" id="IPR015943">
    <property type="entry name" value="WD40/YVTN_repeat-like_dom_sf"/>
</dbReference>
<evidence type="ECO:0000256" key="6">
    <source>
        <dbReference type="ARBA" id="ARBA00022846"/>
    </source>
</evidence>
<dbReference type="GO" id="GO:0031514">
    <property type="term" value="C:motile cilium"/>
    <property type="evidence" value="ECO:0007669"/>
    <property type="project" value="UniProtKB-SubCell"/>
</dbReference>
<dbReference type="Pfam" id="PF00400">
    <property type="entry name" value="WD40"/>
    <property type="match status" value="1"/>
</dbReference>
<dbReference type="InterPro" id="IPR001680">
    <property type="entry name" value="WD40_rpt"/>
</dbReference>
<evidence type="ECO:0000313" key="13">
    <source>
        <dbReference type="EMBL" id="KAJ7390186.1"/>
    </source>
</evidence>
<keyword evidence="3" id="KW-0963">Cytoplasm</keyword>
<comment type="subunit">
    <text evidence="12">Microtubule inner protein component of sperm flagellar doublet microtubules. Interacts with BRCA2. Interacts with the CCT chaperonin complex. Interacts with HSP70. Interacts with AK8. Interacts with CFAP45. Interacts with DNAI1. Interacts with IQDC.</text>
</comment>
<dbReference type="OrthoDB" id="6252103at2759"/>
<dbReference type="EMBL" id="MU825419">
    <property type="protein sequence ID" value="KAJ7390186.1"/>
    <property type="molecule type" value="Genomic_DNA"/>
</dbReference>
<dbReference type="SUPFAM" id="SSF50978">
    <property type="entry name" value="WD40 repeat-like"/>
    <property type="match status" value="1"/>
</dbReference>
<keyword evidence="8" id="KW-0966">Cell projection</keyword>
<evidence type="ECO:0000256" key="12">
    <source>
        <dbReference type="ARBA" id="ARBA00047117"/>
    </source>
</evidence>
<evidence type="ECO:0000256" key="10">
    <source>
        <dbReference type="ARBA" id="ARBA00029552"/>
    </source>
</evidence>
<dbReference type="InterPro" id="IPR050630">
    <property type="entry name" value="WD_repeat_EMAP"/>
</dbReference>
<evidence type="ECO:0000256" key="9">
    <source>
        <dbReference type="ARBA" id="ARBA00029456"/>
    </source>
</evidence>
<dbReference type="SMART" id="SM00320">
    <property type="entry name" value="WD40"/>
    <property type="match status" value="5"/>
</dbReference>
<evidence type="ECO:0000256" key="7">
    <source>
        <dbReference type="ARBA" id="ARBA00023069"/>
    </source>
</evidence>
<evidence type="ECO:0000256" key="3">
    <source>
        <dbReference type="ARBA" id="ARBA00022490"/>
    </source>
</evidence>
<comment type="function">
    <text evidence="11">Microtubule inner protein (MIP) part of the dynein-decorated doublet microtubules (DMTs) in cilia axoneme. Important for proper ciliary and flagellar beating. May act in cooperation with CFAP45 and axonemal dynein subunit DNAH11. May play a role in cell growth and/or survival.</text>
</comment>
<comment type="subcellular location">
    <subcellularLocation>
        <location evidence="1">Cell projection</location>
        <location evidence="1">Cilium</location>
        <location evidence="1">Flagellum</location>
    </subcellularLocation>
    <subcellularLocation>
        <location evidence="2">Cytoplasm</location>
    </subcellularLocation>
</comment>
<comment type="similarity">
    <text evidence="9">Belongs to the CFAP52 family.</text>
</comment>
<evidence type="ECO:0000256" key="8">
    <source>
        <dbReference type="ARBA" id="ARBA00023273"/>
    </source>
</evidence>
<proteinExistence type="inferred from homology"/>
<keyword evidence="7" id="KW-0969">Cilium</keyword>
<organism evidence="13 14">
    <name type="scientific">Desmophyllum pertusum</name>
    <dbReference type="NCBI Taxonomy" id="174260"/>
    <lineage>
        <taxon>Eukaryota</taxon>
        <taxon>Metazoa</taxon>
        <taxon>Cnidaria</taxon>
        <taxon>Anthozoa</taxon>
        <taxon>Hexacorallia</taxon>
        <taxon>Scleractinia</taxon>
        <taxon>Caryophylliina</taxon>
        <taxon>Caryophylliidae</taxon>
        <taxon>Desmophyllum</taxon>
    </lineage>
</organism>
<evidence type="ECO:0000313" key="14">
    <source>
        <dbReference type="Proteomes" id="UP001163046"/>
    </source>
</evidence>
<dbReference type="Proteomes" id="UP001163046">
    <property type="component" value="Unassembled WGS sequence"/>
</dbReference>
<dbReference type="InterPro" id="IPR019775">
    <property type="entry name" value="WD40_repeat_CS"/>
</dbReference>
<comment type="caution">
    <text evidence="13">The sequence shown here is derived from an EMBL/GenBank/DDBJ whole genome shotgun (WGS) entry which is preliminary data.</text>
</comment>
<keyword evidence="6 13" id="KW-0282">Flagellum</keyword>
<keyword evidence="4" id="KW-0853">WD repeat</keyword>
<dbReference type="PANTHER" id="PTHR13720">
    <property type="entry name" value="WD-40 REPEAT PROTEIN"/>
    <property type="match status" value="1"/>
</dbReference>
<keyword evidence="5" id="KW-0677">Repeat</keyword>
<protein>
    <recommendedName>
        <fullName evidence="10">Cilia- and flagella-associated protein 52</fullName>
    </recommendedName>
</protein>
<dbReference type="PROSITE" id="PS00678">
    <property type="entry name" value="WD_REPEATS_1"/>
    <property type="match status" value="1"/>
</dbReference>
<dbReference type="AlphaFoldDB" id="A0A9W9ZYH5"/>
<evidence type="ECO:0000256" key="5">
    <source>
        <dbReference type="ARBA" id="ARBA00022737"/>
    </source>
</evidence>
<reference evidence="13" key="1">
    <citation type="submission" date="2023-01" db="EMBL/GenBank/DDBJ databases">
        <title>Genome assembly of the deep-sea coral Lophelia pertusa.</title>
        <authorList>
            <person name="Herrera S."/>
            <person name="Cordes E."/>
        </authorList>
    </citation>
    <scope>NUCLEOTIDE SEQUENCE</scope>
    <source>
        <strain evidence="13">USNM1676648</strain>
        <tissue evidence="13">Polyp</tissue>
    </source>
</reference>
<dbReference type="GO" id="GO:0005930">
    <property type="term" value="C:axoneme"/>
    <property type="evidence" value="ECO:0007669"/>
    <property type="project" value="UniProtKB-ARBA"/>
</dbReference>
<evidence type="ECO:0000256" key="2">
    <source>
        <dbReference type="ARBA" id="ARBA00004496"/>
    </source>
</evidence>
<accession>A0A9W9ZYH5</accession>
<evidence type="ECO:0000256" key="11">
    <source>
        <dbReference type="ARBA" id="ARBA00046056"/>
    </source>
</evidence>
<keyword evidence="14" id="KW-1185">Reference proteome</keyword>
<dbReference type="PANTHER" id="PTHR13720:SF14">
    <property type="entry name" value="CILIA- AND FLAGELLA-ASSOCIATED PROTEIN 52"/>
    <property type="match status" value="1"/>
</dbReference>
<name>A0A9W9ZYH5_9CNID</name>
<sequence length="328" mass="36180">MGFQADVIVWDFEKGTIRHTLDPLHKVKVEALAFSPNDLYLVSLGGQDDRAIVVWDVKTGSAICGSTAGAPSAGTTYAVAYASLSDEMFCHCNTLRVWELDVENRKIRPHEVSMGQLKRTVKCIQMSNDDTHFYCGTTTGDILEINVKNKLMTDYGPKDSERLSLGVNAIRILMTGDVLVGAGDGTVAIIKIAKGKYKKTQSVKVDGGITSIALRGQGHQFFVGTKNSQMYLFSYSTFEQYVRIKTCHYSPINDVIFPHGSSELFLTCAKSEIRIWSTKTNQEVVRIAVANMTCNAIDIMRCGTRIISGWDDGKIRAFTPETAACCMK</sequence>
<gene>
    <name evidence="13" type="primary">WDR16_2</name>
    <name evidence="13" type="ORF">OS493_026695</name>
</gene>